<evidence type="ECO:0000256" key="1">
    <source>
        <dbReference type="SAM" id="SignalP"/>
    </source>
</evidence>
<name>A0A650EMD9_9HELI</name>
<feature type="chain" id="PRO_5024811163" description="Porin" evidence="1">
    <location>
        <begin position="21"/>
        <end position="358"/>
    </location>
</feature>
<feature type="signal peptide" evidence="1">
    <location>
        <begin position="1"/>
        <end position="20"/>
    </location>
</feature>
<dbReference type="EMBL" id="MN577569">
    <property type="protein sequence ID" value="QGT50461.1"/>
    <property type="molecule type" value="Genomic_DNA"/>
</dbReference>
<reference evidence="2" key="1">
    <citation type="journal article" date="2020" name="J. ISSAAS">
        <title>Lactobacilli and other gastrointestinal microbiota of Peromyscus leucopus, reservoir host for agents of Lyme disease and other zoonoses in North America.</title>
        <authorList>
            <person name="Milovic A."/>
            <person name="Bassam K."/>
            <person name="Shao H."/>
            <person name="Chatzistamou I."/>
            <person name="Tufts D.M."/>
            <person name="Diuk-Wasser M."/>
            <person name="Barbour A.G."/>
        </authorList>
    </citation>
    <scope>NUCLEOTIDE SEQUENCE</scope>
    <source>
        <strain evidence="2">LL4</strain>
    </source>
</reference>
<dbReference type="SUPFAM" id="SSF56935">
    <property type="entry name" value="Porins"/>
    <property type="match status" value="1"/>
</dbReference>
<protein>
    <recommendedName>
        <fullName evidence="3">Porin</fullName>
    </recommendedName>
</protein>
<sequence length="358" mass="38024">MKKVLISSALAASLAIPSLAFEIYSDDDTKVNLYGSIRGYIGGSYLPQQEAHSGGYLVGLQNNSQFGMRFSQGNFKANIEFGWIEEGNNPGLRKFWGSYTTSAGEILFGKTDTPSTDTGFSSNWFNIDNGMQGFGGVYTGNRKAQLQYNVGGLSLALVSDNYAVGTSSVNEETPRISLGYTIKGEKGAPFFKFAGNYKHLNGNTPAGYSQGAAAWDIWAGLRPTFGNAWLSVMVNHGVNAHIYGAQTTLMNTGGYTHDNVFDSNTSYGASVKRTGGSLEVGFGLGEKLSLALGAGYQATYGGTLGGAAINGAAGFINLPYKVSANFTFVPQVAYYNTWSGSGVMSSSVLAAARIKWDF</sequence>
<gene>
    <name evidence="2" type="ORF">Helico5904_1330</name>
</gene>
<evidence type="ECO:0008006" key="3">
    <source>
        <dbReference type="Google" id="ProtNLM"/>
    </source>
</evidence>
<keyword evidence="1" id="KW-0732">Signal</keyword>
<evidence type="ECO:0000313" key="2">
    <source>
        <dbReference type="EMBL" id="QGT50461.1"/>
    </source>
</evidence>
<dbReference type="AlphaFoldDB" id="A0A650EMD9"/>
<organism evidence="2">
    <name type="scientific">uncultured Helicobacter sp</name>
    <dbReference type="NCBI Taxonomy" id="175537"/>
    <lineage>
        <taxon>Bacteria</taxon>
        <taxon>Pseudomonadati</taxon>
        <taxon>Campylobacterota</taxon>
        <taxon>Epsilonproteobacteria</taxon>
        <taxon>Campylobacterales</taxon>
        <taxon>Helicobacteraceae</taxon>
        <taxon>Helicobacter</taxon>
        <taxon>environmental samples</taxon>
    </lineage>
</organism>
<accession>A0A650EMD9</accession>
<proteinExistence type="predicted"/>